<evidence type="ECO:0000256" key="3">
    <source>
        <dbReference type="ARBA" id="ARBA00008982"/>
    </source>
</evidence>
<protein>
    <recommendedName>
        <fullName evidence="6 12">Phosphoglycerate kinase</fullName>
        <ecNumber evidence="5 12">2.7.2.3</ecNumber>
    </recommendedName>
</protein>
<evidence type="ECO:0000256" key="5">
    <source>
        <dbReference type="ARBA" id="ARBA00013061"/>
    </source>
</evidence>
<evidence type="ECO:0000256" key="10">
    <source>
        <dbReference type="ARBA" id="ARBA00022840"/>
    </source>
</evidence>
<dbReference type="EC" id="2.7.2.3" evidence="5 12"/>
<dbReference type="GO" id="GO:0004618">
    <property type="term" value="F:phosphoglycerate kinase activity"/>
    <property type="evidence" value="ECO:0007669"/>
    <property type="project" value="UniProtKB-UniRule"/>
</dbReference>
<dbReference type="SUPFAM" id="SSF53748">
    <property type="entry name" value="Phosphoglycerate kinase"/>
    <property type="match status" value="1"/>
</dbReference>
<dbReference type="PANTHER" id="PTHR11406">
    <property type="entry name" value="PHOSPHOGLYCERATE KINASE"/>
    <property type="match status" value="1"/>
</dbReference>
<dbReference type="FunFam" id="3.40.50.1260:FF:000003">
    <property type="entry name" value="Phosphoglycerate kinase"/>
    <property type="match status" value="1"/>
</dbReference>
<dbReference type="GO" id="GO:0006094">
    <property type="term" value="P:gluconeogenesis"/>
    <property type="evidence" value="ECO:0007669"/>
    <property type="project" value="TreeGrafter"/>
</dbReference>
<evidence type="ECO:0000256" key="11">
    <source>
        <dbReference type="ARBA" id="ARBA00023152"/>
    </source>
</evidence>
<dbReference type="EMBL" id="VUNS01000003">
    <property type="protein sequence ID" value="MST96372.1"/>
    <property type="molecule type" value="Genomic_DNA"/>
</dbReference>
<dbReference type="PANTHER" id="PTHR11406:SF23">
    <property type="entry name" value="PHOSPHOGLYCERATE KINASE 1, CHLOROPLASTIC-RELATED"/>
    <property type="match status" value="1"/>
</dbReference>
<evidence type="ECO:0000313" key="17">
    <source>
        <dbReference type="Proteomes" id="UP000435649"/>
    </source>
</evidence>
<comment type="subcellular location">
    <subcellularLocation>
        <location evidence="12">Cytoplasm</location>
    </subcellularLocation>
</comment>
<proteinExistence type="inferred from homology"/>
<dbReference type="PRINTS" id="PR00477">
    <property type="entry name" value="PHGLYCKINASE"/>
</dbReference>
<comment type="caution">
    <text evidence="12">Lacks conserved residue(s) required for the propagation of feature annotation.</text>
</comment>
<feature type="binding site" evidence="12 13">
    <location>
        <begin position="59"/>
        <end position="62"/>
    </location>
    <ligand>
        <name>substrate</name>
    </ligand>
</feature>
<feature type="binding site" evidence="12 14">
    <location>
        <begin position="373"/>
        <end position="376"/>
    </location>
    <ligand>
        <name>ATP</name>
        <dbReference type="ChEBI" id="CHEBI:30616"/>
    </ligand>
</feature>
<reference evidence="16 17" key="1">
    <citation type="submission" date="2019-08" db="EMBL/GenBank/DDBJ databases">
        <title>In-depth cultivation of the pig gut microbiome towards novel bacterial diversity and tailored functional studies.</title>
        <authorList>
            <person name="Wylensek D."/>
            <person name="Hitch T.C.A."/>
            <person name="Clavel T."/>
        </authorList>
    </citation>
    <scope>NUCLEOTIDE SEQUENCE [LARGE SCALE GENOMIC DNA]</scope>
    <source>
        <strain evidence="16 17">BBE-744-WT-12</strain>
    </source>
</reference>
<dbReference type="UniPathway" id="UPA00109">
    <property type="reaction ID" value="UER00185"/>
</dbReference>
<evidence type="ECO:0000256" key="13">
    <source>
        <dbReference type="PIRSR" id="PIRSR000724-1"/>
    </source>
</evidence>
<comment type="subunit">
    <text evidence="4 12">Monomer.</text>
</comment>
<feature type="binding site" evidence="13">
    <location>
        <position position="172"/>
    </location>
    <ligand>
        <name>(2R)-3-phosphoglycerate</name>
        <dbReference type="ChEBI" id="CHEBI:58272"/>
    </ligand>
</feature>
<feature type="binding site" evidence="13">
    <location>
        <position position="36"/>
    </location>
    <ligand>
        <name>(2R)-3-phosphoglycerate</name>
        <dbReference type="ChEBI" id="CHEBI:58272"/>
    </ligand>
</feature>
<feature type="binding site" evidence="12">
    <location>
        <position position="172"/>
    </location>
    <ligand>
        <name>substrate</name>
    </ligand>
</feature>
<sequence>MNKKTLRDVDLKGKRVVMRVDFNVPIKEGVIKDDTRIKGALASIKYVLENGGSLVLMSHLGRPAEKGYEADFSLKPVAEYLSKMLGKPVVFAADCANADKEVAAMKPGDIVMLENTRFYAEEQGKVKKKEGMTDDEYKAKKAEMKEKQLKLAEKLASYGDIYCNDAFGTAHRAHASTAVITKFLKPAVAGFLMEKEIAYLGSAVENPVRPFVAILGGAKVSDKLAVVKNLLTKVNTLIIGGGMAYTFLKAQGHDVGNSLCELDQLEYAKEMIEKAKELNVSFLLPVDNVAADKFDAEANTQIVGDDIPAGWMALDIGPKTTELYANAIKSAKTVVWNGPMGCFEMPKFANGTFGVCKAVAEVAANGGVSIIGGGDSVSAVNKSGLADKMSHISTGGGASLEYLEGKELPGVVALTDK</sequence>
<evidence type="ECO:0000256" key="15">
    <source>
        <dbReference type="RuleBase" id="RU000532"/>
    </source>
</evidence>
<keyword evidence="7 12" id="KW-0808">Transferase</keyword>
<dbReference type="HAMAP" id="MF_00145">
    <property type="entry name" value="Phosphoglyc_kinase"/>
    <property type="match status" value="1"/>
</dbReference>
<evidence type="ECO:0000256" key="12">
    <source>
        <dbReference type="HAMAP-Rule" id="MF_00145"/>
    </source>
</evidence>
<comment type="pathway">
    <text evidence="2 12">Carbohydrate degradation; glycolysis; pyruvate from D-glyceraldehyde 3-phosphate: step 2/5.</text>
</comment>
<feature type="binding site" evidence="12 13">
    <location>
        <begin position="21"/>
        <end position="23"/>
    </location>
    <ligand>
        <name>substrate</name>
    </ligand>
</feature>
<dbReference type="InterPro" id="IPR015911">
    <property type="entry name" value="Phosphoglycerate_kinase_CS"/>
</dbReference>
<organism evidence="16 17">
    <name type="scientific">Victivallis lenta</name>
    <dbReference type="NCBI Taxonomy" id="2606640"/>
    <lineage>
        <taxon>Bacteria</taxon>
        <taxon>Pseudomonadati</taxon>
        <taxon>Lentisphaerota</taxon>
        <taxon>Lentisphaeria</taxon>
        <taxon>Victivallales</taxon>
        <taxon>Victivallaceae</taxon>
        <taxon>Victivallis</taxon>
    </lineage>
</organism>
<dbReference type="Proteomes" id="UP000435649">
    <property type="component" value="Unassembled WGS sequence"/>
</dbReference>
<feature type="binding site" evidence="12">
    <location>
        <position position="117"/>
    </location>
    <ligand>
        <name>substrate</name>
    </ligand>
</feature>
<dbReference type="CDD" id="cd00318">
    <property type="entry name" value="Phosphoglycerate_kinase"/>
    <property type="match status" value="1"/>
</dbReference>
<feature type="binding site" evidence="12 14">
    <location>
        <position position="223"/>
    </location>
    <ligand>
        <name>ATP</name>
        <dbReference type="ChEBI" id="CHEBI:30616"/>
    </ligand>
</feature>
<evidence type="ECO:0000256" key="4">
    <source>
        <dbReference type="ARBA" id="ARBA00011245"/>
    </source>
</evidence>
<keyword evidence="10 12" id="KW-0067">ATP-binding</keyword>
<feature type="binding site" evidence="12 14">
    <location>
        <position position="344"/>
    </location>
    <ligand>
        <name>ATP</name>
        <dbReference type="ChEBI" id="CHEBI:30616"/>
    </ligand>
</feature>
<comment type="similarity">
    <text evidence="3 12 15">Belongs to the phosphoglycerate kinase family.</text>
</comment>
<evidence type="ECO:0000256" key="9">
    <source>
        <dbReference type="ARBA" id="ARBA00022777"/>
    </source>
</evidence>
<evidence type="ECO:0000256" key="8">
    <source>
        <dbReference type="ARBA" id="ARBA00022741"/>
    </source>
</evidence>
<comment type="caution">
    <text evidence="16">The sequence shown here is derived from an EMBL/GenBank/DDBJ whole genome shotgun (WGS) entry which is preliminary data.</text>
</comment>
<name>A0A844G092_9BACT</name>
<dbReference type="AlphaFoldDB" id="A0A844G092"/>
<keyword evidence="17" id="KW-1185">Reference proteome</keyword>
<dbReference type="Pfam" id="PF00162">
    <property type="entry name" value="PGK"/>
    <property type="match status" value="1"/>
</dbReference>
<keyword evidence="8 12" id="KW-0547">Nucleotide-binding</keyword>
<dbReference type="GO" id="GO:0043531">
    <property type="term" value="F:ADP binding"/>
    <property type="evidence" value="ECO:0007669"/>
    <property type="project" value="TreeGrafter"/>
</dbReference>
<feature type="binding site" evidence="13">
    <location>
        <position position="117"/>
    </location>
    <ligand>
        <name>(2R)-3-phosphoglycerate</name>
        <dbReference type="ChEBI" id="CHEBI:58272"/>
    </ligand>
</feature>
<evidence type="ECO:0000256" key="6">
    <source>
        <dbReference type="ARBA" id="ARBA00016471"/>
    </source>
</evidence>
<comment type="catalytic activity">
    <reaction evidence="1 12 15">
        <text>(2R)-3-phosphoglycerate + ATP = (2R)-3-phospho-glyceroyl phosphate + ADP</text>
        <dbReference type="Rhea" id="RHEA:14801"/>
        <dbReference type="ChEBI" id="CHEBI:30616"/>
        <dbReference type="ChEBI" id="CHEBI:57604"/>
        <dbReference type="ChEBI" id="CHEBI:58272"/>
        <dbReference type="ChEBI" id="CHEBI:456216"/>
        <dbReference type="EC" id="2.7.2.3"/>
    </reaction>
</comment>
<dbReference type="GO" id="GO:0006096">
    <property type="term" value="P:glycolytic process"/>
    <property type="evidence" value="ECO:0007669"/>
    <property type="project" value="UniProtKB-UniRule"/>
</dbReference>
<feature type="binding site" evidence="12">
    <location>
        <position position="36"/>
    </location>
    <ligand>
        <name>substrate</name>
    </ligand>
</feature>
<dbReference type="InterPro" id="IPR001576">
    <property type="entry name" value="Phosphoglycerate_kinase"/>
</dbReference>
<evidence type="ECO:0000313" key="16">
    <source>
        <dbReference type="EMBL" id="MST96372.1"/>
    </source>
</evidence>
<keyword evidence="11 12" id="KW-0324">Glycolysis</keyword>
<dbReference type="RefSeq" id="WP_106053840.1">
    <property type="nucleotide sequence ID" value="NZ_CALXOB010000023.1"/>
</dbReference>
<dbReference type="PIRSF" id="PIRSF000724">
    <property type="entry name" value="Pgk"/>
    <property type="match status" value="1"/>
</dbReference>
<evidence type="ECO:0000256" key="1">
    <source>
        <dbReference type="ARBA" id="ARBA00000642"/>
    </source>
</evidence>
<dbReference type="FunFam" id="3.40.50.1260:FF:000006">
    <property type="entry name" value="Phosphoglycerate kinase"/>
    <property type="match status" value="1"/>
</dbReference>
<keyword evidence="9 12" id="KW-0418">Kinase</keyword>
<evidence type="ECO:0000256" key="7">
    <source>
        <dbReference type="ARBA" id="ARBA00022679"/>
    </source>
</evidence>
<dbReference type="InterPro" id="IPR015824">
    <property type="entry name" value="Phosphoglycerate_kinase_N"/>
</dbReference>
<gene>
    <name evidence="12" type="primary">pgk</name>
    <name evidence="16" type="ORF">FYJ85_04840</name>
</gene>
<dbReference type="Gene3D" id="3.40.50.1260">
    <property type="entry name" value="Phosphoglycerate kinase, N-terminal domain"/>
    <property type="match status" value="2"/>
</dbReference>
<dbReference type="PROSITE" id="PS00111">
    <property type="entry name" value="PGLYCERATE_KINASE"/>
    <property type="match status" value="1"/>
</dbReference>
<evidence type="ECO:0000256" key="14">
    <source>
        <dbReference type="PIRSR" id="PIRSR000724-2"/>
    </source>
</evidence>
<accession>A0A844G092</accession>
<dbReference type="GO" id="GO:0005829">
    <property type="term" value="C:cytosol"/>
    <property type="evidence" value="ECO:0007669"/>
    <property type="project" value="TreeGrafter"/>
</dbReference>
<dbReference type="GO" id="GO:0005524">
    <property type="term" value="F:ATP binding"/>
    <property type="evidence" value="ECO:0007669"/>
    <property type="project" value="UniProtKB-KW"/>
</dbReference>
<keyword evidence="12" id="KW-0963">Cytoplasm</keyword>
<dbReference type="InterPro" id="IPR036043">
    <property type="entry name" value="Phosphoglycerate_kinase_sf"/>
</dbReference>
<evidence type="ECO:0000256" key="2">
    <source>
        <dbReference type="ARBA" id="ARBA00004838"/>
    </source>
</evidence>